<evidence type="ECO:0000313" key="1">
    <source>
        <dbReference type="EMBL" id="KAI4298998.1"/>
    </source>
</evidence>
<organism evidence="1 2">
    <name type="scientific">Bauhinia variegata</name>
    <name type="common">Purple orchid tree</name>
    <name type="synonym">Phanera variegata</name>
    <dbReference type="NCBI Taxonomy" id="167791"/>
    <lineage>
        <taxon>Eukaryota</taxon>
        <taxon>Viridiplantae</taxon>
        <taxon>Streptophyta</taxon>
        <taxon>Embryophyta</taxon>
        <taxon>Tracheophyta</taxon>
        <taxon>Spermatophyta</taxon>
        <taxon>Magnoliopsida</taxon>
        <taxon>eudicotyledons</taxon>
        <taxon>Gunneridae</taxon>
        <taxon>Pentapetalae</taxon>
        <taxon>rosids</taxon>
        <taxon>fabids</taxon>
        <taxon>Fabales</taxon>
        <taxon>Fabaceae</taxon>
        <taxon>Cercidoideae</taxon>
        <taxon>Cercideae</taxon>
        <taxon>Bauhiniinae</taxon>
        <taxon>Bauhinia</taxon>
    </lineage>
</organism>
<gene>
    <name evidence="1" type="ORF">L6164_032498</name>
</gene>
<protein>
    <submittedName>
        <fullName evidence="1">Uncharacterized protein</fullName>
    </submittedName>
</protein>
<reference evidence="1 2" key="1">
    <citation type="journal article" date="2022" name="DNA Res.">
        <title>Chromosomal-level genome assembly of the orchid tree Bauhinia variegata (Leguminosae; Cercidoideae) supports the allotetraploid origin hypothesis of Bauhinia.</title>
        <authorList>
            <person name="Zhong Y."/>
            <person name="Chen Y."/>
            <person name="Zheng D."/>
            <person name="Pang J."/>
            <person name="Liu Y."/>
            <person name="Luo S."/>
            <person name="Meng S."/>
            <person name="Qian L."/>
            <person name="Wei D."/>
            <person name="Dai S."/>
            <person name="Zhou R."/>
        </authorList>
    </citation>
    <scope>NUCLEOTIDE SEQUENCE [LARGE SCALE GENOMIC DNA]</scope>
    <source>
        <strain evidence="1">BV-YZ2020</strain>
    </source>
</reference>
<accession>A0ACB9KP34</accession>
<name>A0ACB9KP34_BAUVA</name>
<evidence type="ECO:0000313" key="2">
    <source>
        <dbReference type="Proteomes" id="UP000828941"/>
    </source>
</evidence>
<keyword evidence="2" id="KW-1185">Reference proteome</keyword>
<dbReference type="EMBL" id="CM039438">
    <property type="protein sequence ID" value="KAI4298998.1"/>
    <property type="molecule type" value="Genomic_DNA"/>
</dbReference>
<proteinExistence type="predicted"/>
<sequence>MEQLRSLNRSELLEVLSQCFCEHCELLLEDRITSLLKRKHESAYWEDGYDSASFTRRRVRRQWDSSCSHESVKRQRHSGYSHYSPRDFNSTNDYDFDLLLDDGLGQGPSVESGLSEKQIERIRYSQVQRKKDFKHVEMINGREINVLQGLELHTRVFNFEEQQKIIELCYQLQRKGREGRLRGRTYSEPKKWMRGKGRVKIQFGCCYNYATDKYGNPPCIMRSEKVDSIPYLFRQMIKRMVRWNIVPSTCIPNSCIINIYEPGDCIPPHIDHHDFVRPFCTVSLLSECDIVFGSELEIVGPGEFSGPVSIPLPVGSVLVLNGNGADIAKHCVPSVPTKRISITFRKMDDNKLPHEFRPDPELARIKPFTYTCPDSPVESRHSRFQLQKHNSAESGSMRKTRRHS</sequence>
<comment type="caution">
    <text evidence="1">The sequence shown here is derived from an EMBL/GenBank/DDBJ whole genome shotgun (WGS) entry which is preliminary data.</text>
</comment>
<dbReference type="Proteomes" id="UP000828941">
    <property type="component" value="Chromosome 13"/>
</dbReference>